<dbReference type="EMBL" id="QGSV01000145">
    <property type="protein sequence ID" value="PWU49131.1"/>
    <property type="molecule type" value="Genomic_DNA"/>
</dbReference>
<dbReference type="RefSeq" id="WP_109944419.1">
    <property type="nucleotide sequence ID" value="NZ_QGGF01000104.1"/>
</dbReference>
<sequence length="181" mass="19179">MRRTVSVGTTLAAAALVVAGPVSPAAAAAGDEGGHGWVPAPQTPYEMPAGVRCDFPIRVEAVVDDVRMLVLEEYPDGSPRREMYEGDLLTKVTNTATGVSTLVDAGGSAMVEHFTDGSMTWYVTGPVLFGFGENAGTLPRGVWQIDGQFKVEFTPVPGSPTYYKTLTMVHGTTHNVCTDLD</sequence>
<dbReference type="OrthoDB" id="3530191at2"/>
<reference evidence="3" key="1">
    <citation type="submission" date="2018-05" db="EMBL/GenBank/DDBJ databases">
        <title>Micromonospora globispora sp. nov. and Micromonospora rugosa sp. nov., isolated from marine sediment.</title>
        <authorList>
            <person name="Carro L."/>
            <person name="Aysel V."/>
            <person name="Cetin D."/>
            <person name="Igual J.M."/>
            <person name="Klenk H.-P."/>
            <person name="Trujillo M.E."/>
            <person name="Sahin N."/>
        </authorList>
    </citation>
    <scope>NUCLEOTIDE SEQUENCE [LARGE SCALE GENOMIC DNA]</scope>
    <source>
        <strain evidence="3">S2904</strain>
    </source>
</reference>
<evidence type="ECO:0000313" key="3">
    <source>
        <dbReference type="Proteomes" id="UP000245683"/>
    </source>
</evidence>
<organism evidence="2 3">
    <name type="scientific">Micromonospora globispora</name>
    <dbReference type="NCBI Taxonomy" id="1450148"/>
    <lineage>
        <taxon>Bacteria</taxon>
        <taxon>Bacillati</taxon>
        <taxon>Actinomycetota</taxon>
        <taxon>Actinomycetes</taxon>
        <taxon>Micromonosporales</taxon>
        <taxon>Micromonosporaceae</taxon>
        <taxon>Micromonospora</taxon>
    </lineage>
</organism>
<evidence type="ECO:0000313" key="2">
    <source>
        <dbReference type="EMBL" id="PWU49131.1"/>
    </source>
</evidence>
<evidence type="ECO:0008006" key="4">
    <source>
        <dbReference type="Google" id="ProtNLM"/>
    </source>
</evidence>
<dbReference type="Proteomes" id="UP000245683">
    <property type="component" value="Unassembled WGS sequence"/>
</dbReference>
<evidence type="ECO:0000256" key="1">
    <source>
        <dbReference type="SAM" id="SignalP"/>
    </source>
</evidence>
<proteinExistence type="predicted"/>
<comment type="caution">
    <text evidence="2">The sequence shown here is derived from an EMBL/GenBank/DDBJ whole genome shotgun (WGS) entry which is preliminary data.</text>
</comment>
<name>A0A317K7W6_9ACTN</name>
<keyword evidence="1" id="KW-0732">Signal</keyword>
<accession>A0A317K7W6</accession>
<keyword evidence="3" id="KW-1185">Reference proteome</keyword>
<feature type="signal peptide" evidence="1">
    <location>
        <begin position="1"/>
        <end position="27"/>
    </location>
</feature>
<protein>
    <recommendedName>
        <fullName evidence="4">Allene oxide cyclase barrel-like domain-containing protein</fullName>
    </recommendedName>
</protein>
<gene>
    <name evidence="2" type="ORF">DLJ46_10100</name>
</gene>
<feature type="chain" id="PRO_5043163733" description="Allene oxide cyclase barrel-like domain-containing protein" evidence="1">
    <location>
        <begin position="28"/>
        <end position="181"/>
    </location>
</feature>
<dbReference type="AlphaFoldDB" id="A0A317K7W6"/>